<feature type="region of interest" description="Disordered" evidence="1">
    <location>
        <begin position="101"/>
        <end position="176"/>
    </location>
</feature>
<evidence type="ECO:0000313" key="3">
    <source>
        <dbReference type="Proteomes" id="UP000663831"/>
    </source>
</evidence>
<gene>
    <name evidence="2" type="ORF">RDB_LOCUS38333</name>
</gene>
<organism evidence="2 3">
    <name type="scientific">Rhizoctonia solani</name>
    <dbReference type="NCBI Taxonomy" id="456999"/>
    <lineage>
        <taxon>Eukaryota</taxon>
        <taxon>Fungi</taxon>
        <taxon>Dikarya</taxon>
        <taxon>Basidiomycota</taxon>
        <taxon>Agaricomycotina</taxon>
        <taxon>Agaricomycetes</taxon>
        <taxon>Cantharellales</taxon>
        <taxon>Ceratobasidiaceae</taxon>
        <taxon>Rhizoctonia</taxon>
    </lineage>
</organism>
<dbReference type="EMBL" id="CAJMWV010001081">
    <property type="protein sequence ID" value="CAE6426264.1"/>
    <property type="molecule type" value="Genomic_DNA"/>
</dbReference>
<feature type="compositionally biased region" description="Basic and acidic residues" evidence="1">
    <location>
        <begin position="118"/>
        <end position="141"/>
    </location>
</feature>
<reference evidence="2" key="1">
    <citation type="submission" date="2021-01" db="EMBL/GenBank/DDBJ databases">
        <authorList>
            <person name="Kaushik A."/>
        </authorList>
    </citation>
    <scope>NUCLEOTIDE SEQUENCE</scope>
    <source>
        <strain evidence="2">AG3-1AP</strain>
    </source>
</reference>
<feature type="region of interest" description="Disordered" evidence="1">
    <location>
        <begin position="200"/>
        <end position="219"/>
    </location>
</feature>
<comment type="caution">
    <text evidence="2">The sequence shown here is derived from an EMBL/GenBank/DDBJ whole genome shotgun (WGS) entry which is preliminary data.</text>
</comment>
<proteinExistence type="predicted"/>
<accession>A0A8H3AMH2</accession>
<dbReference type="Proteomes" id="UP000663831">
    <property type="component" value="Unassembled WGS sequence"/>
</dbReference>
<name>A0A8H3AMH2_9AGAM</name>
<dbReference type="AlphaFoldDB" id="A0A8H3AMH2"/>
<feature type="compositionally biased region" description="Acidic residues" evidence="1">
    <location>
        <begin position="200"/>
        <end position="213"/>
    </location>
</feature>
<feature type="compositionally biased region" description="Acidic residues" evidence="1">
    <location>
        <begin position="159"/>
        <end position="175"/>
    </location>
</feature>
<feature type="compositionally biased region" description="Acidic residues" evidence="1">
    <location>
        <begin position="142"/>
        <end position="152"/>
    </location>
</feature>
<protein>
    <submittedName>
        <fullName evidence="2">Uncharacterized protein</fullName>
    </submittedName>
</protein>
<evidence type="ECO:0000256" key="1">
    <source>
        <dbReference type="SAM" id="MobiDB-lite"/>
    </source>
</evidence>
<evidence type="ECO:0000313" key="2">
    <source>
        <dbReference type="EMBL" id="CAE6426264.1"/>
    </source>
</evidence>
<sequence length="219" mass="24462">MCIRLGTPLHFYTISFGTPEHSNSLQSMAEIARSIYVTRPGSLSAQDACSYANAIDSIQLARTFLGISHALKKPRAALIGSSNNRLVLVTTQWDEFKANLTREDAHDESENQTPLTADKNEGEDKRRGDEGNEELAERIEYSEPESEVEEEDKSGSDSGGDESENDESDSEEFWEEAFNLEFELGEEAFNAFCNNNMSDEEVLEYDEPNDDNDSLIGEP</sequence>